<evidence type="ECO:0000313" key="1">
    <source>
        <dbReference type="EMBL" id="KAK6325809.1"/>
    </source>
</evidence>
<keyword evidence="2" id="KW-1185">Reference proteome</keyword>
<sequence length="65" mass="7648">MASVKLEDCSQTLELNVNFKDEEEEEKIGKSVSQGKSRFYLIKFVGHDLERHTPVYIQCIRKVFR</sequence>
<protein>
    <submittedName>
        <fullName evidence="1">Uncharacterized protein</fullName>
    </submittedName>
</protein>
<reference evidence="1 2" key="1">
    <citation type="submission" date="2021-04" db="EMBL/GenBank/DDBJ databases">
        <authorList>
            <person name="De Guttry C."/>
            <person name="Zahm M."/>
            <person name="Klopp C."/>
            <person name="Cabau C."/>
            <person name="Louis A."/>
            <person name="Berthelot C."/>
            <person name="Parey E."/>
            <person name="Roest Crollius H."/>
            <person name="Montfort J."/>
            <person name="Robinson-Rechavi M."/>
            <person name="Bucao C."/>
            <person name="Bouchez O."/>
            <person name="Gislard M."/>
            <person name="Lluch J."/>
            <person name="Milhes M."/>
            <person name="Lampietro C."/>
            <person name="Lopez Roques C."/>
            <person name="Donnadieu C."/>
            <person name="Braasch I."/>
            <person name="Desvignes T."/>
            <person name="Postlethwait J."/>
            <person name="Bobe J."/>
            <person name="Wedekind C."/>
            <person name="Guiguen Y."/>
        </authorList>
    </citation>
    <scope>NUCLEOTIDE SEQUENCE [LARGE SCALE GENOMIC DNA]</scope>
    <source>
        <strain evidence="1">Cs_M1</strain>
        <tissue evidence="1">Blood</tissue>
    </source>
</reference>
<accession>A0AAN8MAC0</accession>
<dbReference type="Proteomes" id="UP001356427">
    <property type="component" value="Unassembled WGS sequence"/>
</dbReference>
<gene>
    <name evidence="1" type="ORF">J4Q44_G00051510</name>
</gene>
<dbReference type="EMBL" id="JAGTTL010000003">
    <property type="protein sequence ID" value="KAK6325809.1"/>
    <property type="molecule type" value="Genomic_DNA"/>
</dbReference>
<feature type="non-terminal residue" evidence="1">
    <location>
        <position position="65"/>
    </location>
</feature>
<proteinExistence type="predicted"/>
<comment type="caution">
    <text evidence="1">The sequence shown here is derived from an EMBL/GenBank/DDBJ whole genome shotgun (WGS) entry which is preliminary data.</text>
</comment>
<organism evidence="1 2">
    <name type="scientific">Coregonus suidteri</name>
    <dbReference type="NCBI Taxonomy" id="861788"/>
    <lineage>
        <taxon>Eukaryota</taxon>
        <taxon>Metazoa</taxon>
        <taxon>Chordata</taxon>
        <taxon>Craniata</taxon>
        <taxon>Vertebrata</taxon>
        <taxon>Euteleostomi</taxon>
        <taxon>Actinopterygii</taxon>
        <taxon>Neopterygii</taxon>
        <taxon>Teleostei</taxon>
        <taxon>Protacanthopterygii</taxon>
        <taxon>Salmoniformes</taxon>
        <taxon>Salmonidae</taxon>
        <taxon>Coregoninae</taxon>
        <taxon>Coregonus</taxon>
    </lineage>
</organism>
<evidence type="ECO:0000313" key="2">
    <source>
        <dbReference type="Proteomes" id="UP001356427"/>
    </source>
</evidence>
<name>A0AAN8MAC0_9TELE</name>
<dbReference type="AlphaFoldDB" id="A0AAN8MAC0"/>